<dbReference type="GO" id="GO:0008757">
    <property type="term" value="F:S-adenosylmethionine-dependent methyltransferase activity"/>
    <property type="evidence" value="ECO:0007669"/>
    <property type="project" value="InterPro"/>
</dbReference>
<gene>
    <name evidence="2" type="ORF">BECKDK2373C_GA0170839_100441</name>
</gene>
<keyword evidence="2" id="KW-0489">Methyltransferase</keyword>
<evidence type="ECO:0000259" key="1">
    <source>
        <dbReference type="Pfam" id="PF08241"/>
    </source>
</evidence>
<dbReference type="AlphaFoldDB" id="A0A450RVK6"/>
<dbReference type="EMBL" id="CAADEY010000004">
    <property type="protein sequence ID" value="VFJ43162.1"/>
    <property type="molecule type" value="Genomic_DNA"/>
</dbReference>
<reference evidence="2" key="1">
    <citation type="submission" date="2019-02" db="EMBL/GenBank/DDBJ databases">
        <authorList>
            <person name="Gruber-Vodicka R. H."/>
            <person name="Seah K. B. B."/>
        </authorList>
    </citation>
    <scope>NUCLEOTIDE SEQUENCE</scope>
    <source>
        <strain evidence="2">BECK_DK161</strain>
    </source>
</reference>
<evidence type="ECO:0000313" key="2">
    <source>
        <dbReference type="EMBL" id="VFJ43162.1"/>
    </source>
</evidence>
<name>A0A450RVK6_9GAMM</name>
<protein>
    <submittedName>
        <fullName evidence="2">Methyltransferase domain-containing protein</fullName>
    </submittedName>
</protein>
<dbReference type="SUPFAM" id="SSF53335">
    <property type="entry name" value="S-adenosyl-L-methionine-dependent methyltransferases"/>
    <property type="match status" value="1"/>
</dbReference>
<feature type="domain" description="Methyltransferase type 11" evidence="1">
    <location>
        <begin position="54"/>
        <end position="148"/>
    </location>
</feature>
<sequence>MFRFVTKKDYWDVLNSNILDNIKEKKDFSWHLKSIQDAIAFSYLHEFSGKYIAEIGGGNSRLLSSLAMNNTCFNIDEFNGAGGGPRKECVLPGVKNILARIGSFSGSIESEQFDAIFSISVVEHVPNEGISDFFNDSYRILKPSGLMIHLIDVYLEDAMGDNKYASRRVLTYGSFFNDIFLPLEPSIILTEKDVVFSTSFATNPDNMMERWNRSVPKLRNKRERAQSCSLLMVGTKTTSCSPP</sequence>
<dbReference type="GO" id="GO:0032259">
    <property type="term" value="P:methylation"/>
    <property type="evidence" value="ECO:0007669"/>
    <property type="project" value="UniProtKB-KW"/>
</dbReference>
<accession>A0A450RVK6</accession>
<dbReference type="Gene3D" id="3.40.50.150">
    <property type="entry name" value="Vaccinia Virus protein VP39"/>
    <property type="match status" value="1"/>
</dbReference>
<dbReference type="Pfam" id="PF08241">
    <property type="entry name" value="Methyltransf_11"/>
    <property type="match status" value="1"/>
</dbReference>
<dbReference type="InterPro" id="IPR029063">
    <property type="entry name" value="SAM-dependent_MTases_sf"/>
</dbReference>
<keyword evidence="2" id="KW-0808">Transferase</keyword>
<proteinExistence type="predicted"/>
<organism evidence="2">
    <name type="scientific">Candidatus Kentrum sp. DK</name>
    <dbReference type="NCBI Taxonomy" id="2126562"/>
    <lineage>
        <taxon>Bacteria</taxon>
        <taxon>Pseudomonadati</taxon>
        <taxon>Pseudomonadota</taxon>
        <taxon>Gammaproteobacteria</taxon>
        <taxon>Candidatus Kentrum</taxon>
    </lineage>
</organism>
<dbReference type="InterPro" id="IPR013216">
    <property type="entry name" value="Methyltransf_11"/>
</dbReference>